<evidence type="ECO:0000259" key="6">
    <source>
        <dbReference type="Pfam" id="PF03372"/>
    </source>
</evidence>
<keyword evidence="4" id="KW-0378">Hydrolase</keyword>
<evidence type="ECO:0000256" key="5">
    <source>
        <dbReference type="ARBA" id="ARBA00022842"/>
    </source>
</evidence>
<evidence type="ECO:0000313" key="7">
    <source>
        <dbReference type="EMBL" id="CAB4684678.1"/>
    </source>
</evidence>
<sequence length="257" mass="29242">MLVATWNVNSLNARMERVSEWLSEVQPDVLCMQETKMTDEQFPSLDFLQLGYESVHFGQGRWNGVAILSKVGLTDPLFGFADGREPDVDARIVWATCGGVRICSVYVPNGRELTNDHYTYKLDWFGRLRAHLDANHSPEEKLVILGDFNVAPTDIDVWSPAAFEGGTHVSQPERDALQRLKDWGLVDTLRERYPQDQIYSFWDYRNGDFHKRRGVRIDFLLSTPALAEHCSADLIDRNARKGTKPSDHAPVMGVFDL</sequence>
<dbReference type="InterPro" id="IPR037493">
    <property type="entry name" value="ExoIII-like"/>
</dbReference>
<dbReference type="EMBL" id="CAFBOG010000098">
    <property type="protein sequence ID" value="CAB4983000.1"/>
    <property type="molecule type" value="Genomic_DNA"/>
</dbReference>
<dbReference type="GO" id="GO:0004519">
    <property type="term" value="F:endonuclease activity"/>
    <property type="evidence" value="ECO:0007669"/>
    <property type="project" value="InterPro"/>
</dbReference>
<feature type="domain" description="Endonuclease/exonuclease/phosphatase" evidence="6">
    <location>
        <begin position="4"/>
        <end position="248"/>
    </location>
</feature>
<dbReference type="GO" id="GO:0006281">
    <property type="term" value="P:DNA repair"/>
    <property type="evidence" value="ECO:0007669"/>
    <property type="project" value="InterPro"/>
</dbReference>
<dbReference type="EMBL" id="CAEZXS010000003">
    <property type="protein sequence ID" value="CAB4684678.1"/>
    <property type="molecule type" value="Genomic_DNA"/>
</dbReference>
<dbReference type="Pfam" id="PF03372">
    <property type="entry name" value="Exo_endo_phos"/>
    <property type="match status" value="1"/>
</dbReference>
<name>A0A6J6NIG4_9ZZZZ</name>
<dbReference type="PROSITE" id="PS51435">
    <property type="entry name" value="AP_NUCLEASE_F1_4"/>
    <property type="match status" value="1"/>
</dbReference>
<evidence type="ECO:0000256" key="2">
    <source>
        <dbReference type="ARBA" id="ARBA00007092"/>
    </source>
</evidence>
<dbReference type="GO" id="GO:0046872">
    <property type="term" value="F:metal ion binding"/>
    <property type="evidence" value="ECO:0007669"/>
    <property type="project" value="UniProtKB-KW"/>
</dbReference>
<evidence type="ECO:0000313" key="9">
    <source>
        <dbReference type="EMBL" id="CAB4983000.1"/>
    </source>
</evidence>
<evidence type="ECO:0000313" key="10">
    <source>
        <dbReference type="EMBL" id="CAB5031736.1"/>
    </source>
</evidence>
<dbReference type="EMBL" id="CAFAAQ010000105">
    <property type="protein sequence ID" value="CAB4811341.1"/>
    <property type="molecule type" value="Genomic_DNA"/>
</dbReference>
<dbReference type="EMBL" id="CAFBPW010000058">
    <property type="protein sequence ID" value="CAB5031736.1"/>
    <property type="molecule type" value="Genomic_DNA"/>
</dbReference>
<comment type="similarity">
    <text evidence="2">Belongs to the DNA repair enzymes AP/ExoA family.</text>
</comment>
<dbReference type="InterPro" id="IPR005135">
    <property type="entry name" value="Endo/exonuclease/phosphatase"/>
</dbReference>
<dbReference type="InterPro" id="IPR036691">
    <property type="entry name" value="Endo/exonu/phosph_ase_sf"/>
</dbReference>
<evidence type="ECO:0000313" key="8">
    <source>
        <dbReference type="EMBL" id="CAB4811341.1"/>
    </source>
</evidence>
<dbReference type="PANTHER" id="PTHR43250:SF2">
    <property type="entry name" value="EXODEOXYRIBONUCLEASE III"/>
    <property type="match status" value="1"/>
</dbReference>
<dbReference type="NCBIfam" id="TIGR00633">
    <property type="entry name" value="xth"/>
    <property type="match status" value="1"/>
</dbReference>
<protein>
    <submittedName>
        <fullName evidence="7">Unannotated protein</fullName>
    </submittedName>
</protein>
<dbReference type="SUPFAM" id="SSF56219">
    <property type="entry name" value="DNase I-like"/>
    <property type="match status" value="1"/>
</dbReference>
<dbReference type="NCBIfam" id="TIGR00195">
    <property type="entry name" value="exoDNase_III"/>
    <property type="match status" value="1"/>
</dbReference>
<accession>A0A6J6NIG4</accession>
<keyword evidence="3" id="KW-0479">Metal-binding</keyword>
<dbReference type="Gene3D" id="3.60.10.10">
    <property type="entry name" value="Endonuclease/exonuclease/phosphatase"/>
    <property type="match status" value="1"/>
</dbReference>
<dbReference type="AlphaFoldDB" id="A0A6J6NIG4"/>
<dbReference type="GO" id="GO:0003677">
    <property type="term" value="F:DNA binding"/>
    <property type="evidence" value="ECO:0007669"/>
    <property type="project" value="InterPro"/>
</dbReference>
<dbReference type="InterPro" id="IPR020847">
    <property type="entry name" value="AP_endonuclease_F1_BS"/>
</dbReference>
<gene>
    <name evidence="7" type="ORF">UFOPK2582_00045</name>
    <name evidence="8" type="ORF">UFOPK3046_01176</name>
    <name evidence="9" type="ORF">UFOPK3914_01127</name>
    <name evidence="10" type="ORF">UFOPK4173_00691</name>
</gene>
<dbReference type="GO" id="GO:0008311">
    <property type="term" value="F:double-stranded DNA 3'-5' DNA exonuclease activity"/>
    <property type="evidence" value="ECO:0007669"/>
    <property type="project" value="InterPro"/>
</dbReference>
<evidence type="ECO:0000256" key="1">
    <source>
        <dbReference type="ARBA" id="ARBA00001946"/>
    </source>
</evidence>
<dbReference type="PROSITE" id="PS00726">
    <property type="entry name" value="AP_NUCLEASE_F1_1"/>
    <property type="match status" value="1"/>
</dbReference>
<keyword evidence="5" id="KW-0460">Magnesium</keyword>
<organism evidence="7">
    <name type="scientific">freshwater metagenome</name>
    <dbReference type="NCBI Taxonomy" id="449393"/>
    <lineage>
        <taxon>unclassified sequences</taxon>
        <taxon>metagenomes</taxon>
        <taxon>ecological metagenomes</taxon>
    </lineage>
</organism>
<proteinExistence type="inferred from homology"/>
<evidence type="ECO:0000256" key="3">
    <source>
        <dbReference type="ARBA" id="ARBA00022723"/>
    </source>
</evidence>
<comment type="cofactor">
    <cofactor evidence="1">
        <name>Mg(2+)</name>
        <dbReference type="ChEBI" id="CHEBI:18420"/>
    </cofactor>
</comment>
<reference evidence="7" key="1">
    <citation type="submission" date="2020-05" db="EMBL/GenBank/DDBJ databases">
        <authorList>
            <person name="Chiriac C."/>
            <person name="Salcher M."/>
            <person name="Ghai R."/>
            <person name="Kavagutti S V."/>
        </authorList>
    </citation>
    <scope>NUCLEOTIDE SEQUENCE</scope>
</reference>
<dbReference type="PANTHER" id="PTHR43250">
    <property type="entry name" value="EXODEOXYRIBONUCLEASE III"/>
    <property type="match status" value="1"/>
</dbReference>
<dbReference type="InterPro" id="IPR004808">
    <property type="entry name" value="AP_endonuc_1"/>
</dbReference>
<dbReference type="CDD" id="cd09086">
    <property type="entry name" value="ExoIII-like_AP-endo"/>
    <property type="match status" value="1"/>
</dbReference>
<evidence type="ECO:0000256" key="4">
    <source>
        <dbReference type="ARBA" id="ARBA00022801"/>
    </source>
</evidence>